<reference evidence="1" key="1">
    <citation type="journal article" date="2015" name="Nature">
        <title>Complex archaea that bridge the gap between prokaryotes and eukaryotes.</title>
        <authorList>
            <person name="Spang A."/>
            <person name="Saw J.H."/>
            <person name="Jorgensen S.L."/>
            <person name="Zaremba-Niedzwiedzka K."/>
            <person name="Martijn J."/>
            <person name="Lind A.E."/>
            <person name="van Eijk R."/>
            <person name="Schleper C."/>
            <person name="Guy L."/>
            <person name="Ettema T.J."/>
        </authorList>
    </citation>
    <scope>NUCLEOTIDE SEQUENCE</scope>
</reference>
<dbReference type="EMBL" id="LAZR01026535">
    <property type="protein sequence ID" value="KKL68421.1"/>
    <property type="molecule type" value="Genomic_DNA"/>
</dbReference>
<protein>
    <submittedName>
        <fullName evidence="1">Uncharacterized protein</fullName>
    </submittedName>
</protein>
<organism evidence="1">
    <name type="scientific">marine sediment metagenome</name>
    <dbReference type="NCBI Taxonomy" id="412755"/>
    <lineage>
        <taxon>unclassified sequences</taxon>
        <taxon>metagenomes</taxon>
        <taxon>ecological metagenomes</taxon>
    </lineage>
</organism>
<accession>A0A0F9EQ92</accession>
<name>A0A0F9EQ92_9ZZZZ</name>
<proteinExistence type="predicted"/>
<sequence>MDDIIKTEIINDLASGDKSQREIGEAHSLSQQSVSYLKKVNAREIELVRNELITKLTSKFISRTVRENKKADIILDQYDDDTANVPSKEERLFLARLDNKTVGLLKGIIAPSSQDTNITV</sequence>
<dbReference type="AlphaFoldDB" id="A0A0F9EQ92"/>
<evidence type="ECO:0000313" key="1">
    <source>
        <dbReference type="EMBL" id="KKL68421.1"/>
    </source>
</evidence>
<feature type="non-terminal residue" evidence="1">
    <location>
        <position position="120"/>
    </location>
</feature>
<comment type="caution">
    <text evidence="1">The sequence shown here is derived from an EMBL/GenBank/DDBJ whole genome shotgun (WGS) entry which is preliminary data.</text>
</comment>
<gene>
    <name evidence="1" type="ORF">LCGC14_2125100</name>
</gene>